<dbReference type="Pfam" id="PF07238">
    <property type="entry name" value="PilZ"/>
    <property type="match status" value="1"/>
</dbReference>
<dbReference type="InterPro" id="IPR009875">
    <property type="entry name" value="PilZ_domain"/>
</dbReference>
<evidence type="ECO:0000313" key="3">
    <source>
        <dbReference type="Proteomes" id="UP000192783"/>
    </source>
</evidence>
<keyword evidence="3" id="KW-1185">Reference proteome</keyword>
<dbReference type="EMBL" id="FWXF01000017">
    <property type="protein sequence ID" value="SMC26602.1"/>
    <property type="molecule type" value="Genomic_DNA"/>
</dbReference>
<dbReference type="OrthoDB" id="5511523at2"/>
<dbReference type="Proteomes" id="UP000192783">
    <property type="component" value="Unassembled WGS sequence"/>
</dbReference>
<accession>A0A1W1XRX5</accession>
<dbReference type="SUPFAM" id="SSF141371">
    <property type="entry name" value="PilZ domain-like"/>
    <property type="match status" value="1"/>
</dbReference>
<organism evidence="2 3">
    <name type="scientific">Desulfacinum hydrothermale DSM 13146</name>
    <dbReference type="NCBI Taxonomy" id="1121390"/>
    <lineage>
        <taxon>Bacteria</taxon>
        <taxon>Pseudomonadati</taxon>
        <taxon>Thermodesulfobacteriota</taxon>
        <taxon>Syntrophobacteria</taxon>
        <taxon>Syntrophobacterales</taxon>
        <taxon>Syntrophobacteraceae</taxon>
        <taxon>Desulfacinum</taxon>
    </lineage>
</organism>
<feature type="domain" description="PilZ" evidence="1">
    <location>
        <begin position="56"/>
        <end position="140"/>
    </location>
</feature>
<dbReference type="GO" id="GO:0035438">
    <property type="term" value="F:cyclic-di-GMP binding"/>
    <property type="evidence" value="ECO:0007669"/>
    <property type="project" value="InterPro"/>
</dbReference>
<reference evidence="2 3" key="1">
    <citation type="submission" date="2017-04" db="EMBL/GenBank/DDBJ databases">
        <authorList>
            <person name="Afonso C.L."/>
            <person name="Miller P.J."/>
            <person name="Scott M.A."/>
            <person name="Spackman E."/>
            <person name="Goraichik I."/>
            <person name="Dimitrov K.M."/>
            <person name="Suarez D.L."/>
            <person name="Swayne D.E."/>
        </authorList>
    </citation>
    <scope>NUCLEOTIDE SEQUENCE [LARGE SCALE GENOMIC DNA]</scope>
    <source>
        <strain evidence="2 3">DSM 13146</strain>
    </source>
</reference>
<protein>
    <submittedName>
        <fullName evidence="2">PilZ domain-containing protein</fullName>
    </submittedName>
</protein>
<name>A0A1W1XRX5_9BACT</name>
<evidence type="ECO:0000259" key="1">
    <source>
        <dbReference type="Pfam" id="PF07238"/>
    </source>
</evidence>
<sequence length="156" mass="17678">MDQQVKKVYVAQDGTAIVICEACGRTRKLVNIQENMPGKTVRVRCGCGAHFTILLERRRYYRKRVHLPGYYSKTSAPGEQPMVVKDISLGGLRFETLEEHELKKGDVVLVRFRLDDTARTAINRPVVVRFVGHQVVGAEYFKDDPIDKALGIYLLA</sequence>
<proteinExistence type="predicted"/>
<dbReference type="Gene3D" id="2.40.10.220">
    <property type="entry name" value="predicted glycosyltransferase like domains"/>
    <property type="match status" value="1"/>
</dbReference>
<dbReference type="AlphaFoldDB" id="A0A1W1XRX5"/>
<gene>
    <name evidence="2" type="ORF">SAMN02746041_02681</name>
</gene>
<evidence type="ECO:0000313" key="2">
    <source>
        <dbReference type="EMBL" id="SMC26602.1"/>
    </source>
</evidence>
<dbReference type="RefSeq" id="WP_084058607.1">
    <property type="nucleotide sequence ID" value="NZ_FWXF01000017.1"/>
</dbReference>